<dbReference type="InterPro" id="IPR036676">
    <property type="entry name" value="PurM-like_C_sf"/>
</dbReference>
<name>A0A645G0D9_9ZZZZ</name>
<sequence length="63" mass="6961">MVLIADGSIAIDIVQQLNRNEKYKNAAIIGEVIEGHKKVVLENSHGGKHVLRELEGVMLPRIC</sequence>
<organism evidence="1">
    <name type="scientific">bioreactor metagenome</name>
    <dbReference type="NCBI Taxonomy" id="1076179"/>
    <lineage>
        <taxon>unclassified sequences</taxon>
        <taxon>metagenomes</taxon>
        <taxon>ecological metagenomes</taxon>
    </lineage>
</organism>
<comment type="caution">
    <text evidence="1">The sequence shown here is derived from an EMBL/GenBank/DDBJ whole genome shotgun (WGS) entry which is preliminary data.</text>
</comment>
<gene>
    <name evidence="1" type="ORF">SDC9_167665</name>
</gene>
<dbReference type="AlphaFoldDB" id="A0A645G0D9"/>
<evidence type="ECO:0000313" key="1">
    <source>
        <dbReference type="EMBL" id="MPN20287.1"/>
    </source>
</evidence>
<protein>
    <recommendedName>
        <fullName evidence="2">Carbamoyl dehydratase HypE</fullName>
    </recommendedName>
</protein>
<proteinExistence type="predicted"/>
<dbReference type="Gene3D" id="3.90.650.10">
    <property type="entry name" value="PurM-like C-terminal domain"/>
    <property type="match status" value="1"/>
</dbReference>
<accession>A0A645G0D9</accession>
<evidence type="ECO:0008006" key="2">
    <source>
        <dbReference type="Google" id="ProtNLM"/>
    </source>
</evidence>
<dbReference type="EMBL" id="VSSQ01067998">
    <property type="protein sequence ID" value="MPN20287.1"/>
    <property type="molecule type" value="Genomic_DNA"/>
</dbReference>
<reference evidence="1" key="1">
    <citation type="submission" date="2019-08" db="EMBL/GenBank/DDBJ databases">
        <authorList>
            <person name="Kucharzyk K."/>
            <person name="Murdoch R.W."/>
            <person name="Higgins S."/>
            <person name="Loffler F."/>
        </authorList>
    </citation>
    <scope>NUCLEOTIDE SEQUENCE</scope>
</reference>